<dbReference type="EMBL" id="JARBHB010000004">
    <property type="protein sequence ID" value="KAJ8885579.1"/>
    <property type="molecule type" value="Genomic_DNA"/>
</dbReference>
<evidence type="ECO:0000313" key="1">
    <source>
        <dbReference type="EMBL" id="KAJ8885579.1"/>
    </source>
</evidence>
<sequence>MLEWRTPLVPFDGTMTGERYIREVLRPVVRPFRKEIGDEFILADDNTRPHREGVESDMTRMQLPAISPNMNCVEHEWDMLKCAISQRPHPPMTRQVLIEAAVEEWDRLPSDDQTT</sequence>
<proteinExistence type="predicted"/>
<evidence type="ECO:0000313" key="2">
    <source>
        <dbReference type="Proteomes" id="UP001159363"/>
    </source>
</evidence>
<keyword evidence="2" id="KW-1185">Reference proteome</keyword>
<protein>
    <recommendedName>
        <fullName evidence="3">Tc1-like transposase DDE domain-containing protein</fullName>
    </recommendedName>
</protein>
<organism evidence="1 2">
    <name type="scientific">Dryococelus australis</name>
    <dbReference type="NCBI Taxonomy" id="614101"/>
    <lineage>
        <taxon>Eukaryota</taxon>
        <taxon>Metazoa</taxon>
        <taxon>Ecdysozoa</taxon>
        <taxon>Arthropoda</taxon>
        <taxon>Hexapoda</taxon>
        <taxon>Insecta</taxon>
        <taxon>Pterygota</taxon>
        <taxon>Neoptera</taxon>
        <taxon>Polyneoptera</taxon>
        <taxon>Phasmatodea</taxon>
        <taxon>Verophasmatodea</taxon>
        <taxon>Anareolatae</taxon>
        <taxon>Phasmatidae</taxon>
        <taxon>Eurycanthinae</taxon>
        <taxon>Dryococelus</taxon>
    </lineage>
</organism>
<comment type="caution">
    <text evidence="1">The sequence shown here is derived from an EMBL/GenBank/DDBJ whole genome shotgun (WGS) entry which is preliminary data.</text>
</comment>
<gene>
    <name evidence="1" type="ORF">PR048_011777</name>
</gene>
<accession>A0ABQ9HN63</accession>
<dbReference type="InterPro" id="IPR036397">
    <property type="entry name" value="RNaseH_sf"/>
</dbReference>
<name>A0ABQ9HN63_9NEOP</name>
<reference evidence="1 2" key="1">
    <citation type="submission" date="2023-02" db="EMBL/GenBank/DDBJ databases">
        <title>LHISI_Scaffold_Assembly.</title>
        <authorList>
            <person name="Stuart O.P."/>
            <person name="Cleave R."/>
            <person name="Magrath M.J.L."/>
            <person name="Mikheyev A.S."/>
        </authorList>
    </citation>
    <scope>NUCLEOTIDE SEQUENCE [LARGE SCALE GENOMIC DNA]</scope>
    <source>
        <strain evidence="1">Daus_M_001</strain>
        <tissue evidence="1">Leg muscle</tissue>
    </source>
</reference>
<dbReference type="Gene3D" id="3.30.420.10">
    <property type="entry name" value="Ribonuclease H-like superfamily/Ribonuclease H"/>
    <property type="match status" value="1"/>
</dbReference>
<dbReference type="Proteomes" id="UP001159363">
    <property type="component" value="Chromosome X"/>
</dbReference>
<evidence type="ECO:0008006" key="3">
    <source>
        <dbReference type="Google" id="ProtNLM"/>
    </source>
</evidence>